<reference evidence="2 3" key="1">
    <citation type="submission" date="2017-01" db="EMBL/GenBank/DDBJ databases">
        <title>Complete genome of Tateyamaria omphalii DOK1-4 isolated from seawater in Dokdo.</title>
        <authorList>
            <person name="Kim J.H."/>
            <person name="Chi W.-J."/>
        </authorList>
    </citation>
    <scope>NUCLEOTIDE SEQUENCE [LARGE SCALE GENOMIC DNA]</scope>
    <source>
        <strain evidence="2 3">DOK1-4</strain>
    </source>
</reference>
<dbReference type="OrthoDB" id="4124121at2"/>
<dbReference type="InterPro" id="IPR012577">
    <property type="entry name" value="NIPSNAP"/>
</dbReference>
<proteinExistence type="predicted"/>
<name>A0A1P8MQF4_9RHOB</name>
<dbReference type="InterPro" id="IPR011008">
    <property type="entry name" value="Dimeric_a/b-barrel"/>
</dbReference>
<evidence type="ECO:0000313" key="3">
    <source>
        <dbReference type="Proteomes" id="UP000186336"/>
    </source>
</evidence>
<dbReference type="STRING" id="299262.BWR18_00260"/>
<evidence type="ECO:0000259" key="1">
    <source>
        <dbReference type="Pfam" id="PF07978"/>
    </source>
</evidence>
<protein>
    <submittedName>
        <fullName evidence="2">NIPSNAP family containing protein</fullName>
    </submittedName>
</protein>
<gene>
    <name evidence="2" type="ORF">BWR18_00260</name>
</gene>
<dbReference type="KEGG" id="tom:BWR18_00260"/>
<dbReference type="RefSeq" id="WP_076626120.1">
    <property type="nucleotide sequence ID" value="NZ_CP019312.1"/>
</dbReference>
<dbReference type="Gene3D" id="3.30.70.100">
    <property type="match status" value="1"/>
</dbReference>
<feature type="domain" description="NIPSNAP" evidence="1">
    <location>
        <begin position="4"/>
        <end position="105"/>
    </location>
</feature>
<organism evidence="2 3">
    <name type="scientific">Tateyamaria omphalii</name>
    <dbReference type="NCBI Taxonomy" id="299262"/>
    <lineage>
        <taxon>Bacteria</taxon>
        <taxon>Pseudomonadati</taxon>
        <taxon>Pseudomonadota</taxon>
        <taxon>Alphaproteobacteria</taxon>
        <taxon>Rhodobacterales</taxon>
        <taxon>Roseobacteraceae</taxon>
        <taxon>Tateyamaria</taxon>
    </lineage>
</organism>
<keyword evidence="3" id="KW-1185">Reference proteome</keyword>
<evidence type="ECO:0000313" key="2">
    <source>
        <dbReference type="EMBL" id="APX10306.1"/>
    </source>
</evidence>
<dbReference type="SUPFAM" id="SSF54909">
    <property type="entry name" value="Dimeric alpha+beta barrel"/>
    <property type="match status" value="1"/>
</dbReference>
<dbReference type="AlphaFoldDB" id="A0A1P8MQF4"/>
<dbReference type="Proteomes" id="UP000186336">
    <property type="component" value="Chromosome"/>
</dbReference>
<dbReference type="Pfam" id="PF07978">
    <property type="entry name" value="NIPSNAP"/>
    <property type="match status" value="1"/>
</dbReference>
<dbReference type="EMBL" id="CP019312">
    <property type="protein sequence ID" value="APX10306.1"/>
    <property type="molecule type" value="Genomic_DNA"/>
</dbReference>
<sequence length="112" mass="12789">MINQLRIYEVPPGNRGPFLDRFRDHAARLMGAHGFRIQAMWTDEREGRVRFVYLLAWADEAEMGDKWAAFMADDEWTRIKAETSAQHGEFVLGIEDMVLIPTDFSAAIGDAT</sequence>
<accession>A0A1P8MQF4</accession>